<reference evidence="2 3" key="1">
    <citation type="submission" date="2014-02" db="EMBL/GenBank/DDBJ databases">
        <title>The small core and large imbalanced accessory genome model reveals a collaborative survival strategy of Sorangium cellulosum strains in nature.</title>
        <authorList>
            <person name="Han K."/>
            <person name="Peng R."/>
            <person name="Blom J."/>
            <person name="Li Y.-Z."/>
        </authorList>
    </citation>
    <scope>NUCLEOTIDE SEQUENCE [LARGE SCALE GENOMIC DNA]</scope>
    <source>
        <strain evidence="2 3">So0157-18</strain>
    </source>
</reference>
<feature type="region of interest" description="Disordered" evidence="1">
    <location>
        <begin position="1"/>
        <end position="34"/>
    </location>
</feature>
<protein>
    <submittedName>
        <fullName evidence="2">Uncharacterized protein</fullName>
    </submittedName>
</protein>
<sequence length="119" mass="13152">MAHTCTPSITAAPGEATQGDSPASAASSRAERGEVHTVKPWLSRVVDGVEQRLCWRFQVHGRSDVVYEPASGQHGPFDRDRQRHLKTGETFQRLDRSGSPRKYGGLVWQPKRSIARSGL</sequence>
<evidence type="ECO:0000256" key="1">
    <source>
        <dbReference type="SAM" id="MobiDB-lite"/>
    </source>
</evidence>
<evidence type="ECO:0000313" key="2">
    <source>
        <dbReference type="EMBL" id="KYF57405.1"/>
    </source>
</evidence>
<evidence type="ECO:0000313" key="3">
    <source>
        <dbReference type="Proteomes" id="UP000075604"/>
    </source>
</evidence>
<dbReference type="AlphaFoldDB" id="A0A150PNX6"/>
<dbReference type="Proteomes" id="UP000075604">
    <property type="component" value="Unassembled WGS sequence"/>
</dbReference>
<organism evidence="2 3">
    <name type="scientific">Sorangium cellulosum</name>
    <name type="common">Polyangium cellulosum</name>
    <dbReference type="NCBI Taxonomy" id="56"/>
    <lineage>
        <taxon>Bacteria</taxon>
        <taxon>Pseudomonadati</taxon>
        <taxon>Myxococcota</taxon>
        <taxon>Polyangia</taxon>
        <taxon>Polyangiales</taxon>
        <taxon>Polyangiaceae</taxon>
        <taxon>Sorangium</taxon>
    </lineage>
</organism>
<name>A0A150PNX6_SORCE</name>
<comment type="caution">
    <text evidence="2">The sequence shown here is derived from an EMBL/GenBank/DDBJ whole genome shotgun (WGS) entry which is preliminary data.</text>
</comment>
<gene>
    <name evidence="2" type="ORF">BE04_38660</name>
</gene>
<dbReference type="EMBL" id="JELX01001862">
    <property type="protein sequence ID" value="KYF57405.1"/>
    <property type="molecule type" value="Genomic_DNA"/>
</dbReference>
<proteinExistence type="predicted"/>
<accession>A0A150PNX6</accession>